<dbReference type="InterPro" id="IPR006644">
    <property type="entry name" value="Cadg"/>
</dbReference>
<dbReference type="GO" id="GO:0016020">
    <property type="term" value="C:membrane"/>
    <property type="evidence" value="ECO:0007669"/>
    <property type="project" value="InterPro"/>
</dbReference>
<dbReference type="InterPro" id="IPR013783">
    <property type="entry name" value="Ig-like_fold"/>
</dbReference>
<dbReference type="InterPro" id="IPR015919">
    <property type="entry name" value="Cadherin-like_sf"/>
</dbReference>
<evidence type="ECO:0000313" key="4">
    <source>
        <dbReference type="Proteomes" id="UP000653797"/>
    </source>
</evidence>
<dbReference type="SUPFAM" id="SSF49313">
    <property type="entry name" value="Cadherin-like"/>
    <property type="match status" value="1"/>
</dbReference>
<dbReference type="SUPFAM" id="SSF51126">
    <property type="entry name" value="Pectin lyase-like"/>
    <property type="match status" value="3"/>
</dbReference>
<dbReference type="InterPro" id="IPR036179">
    <property type="entry name" value="Ig-like_dom_sf"/>
</dbReference>
<evidence type="ECO:0000259" key="2">
    <source>
        <dbReference type="PROSITE" id="PS50835"/>
    </source>
</evidence>
<evidence type="ECO:0000256" key="1">
    <source>
        <dbReference type="SAM" id="MobiDB-lite"/>
    </source>
</evidence>
<protein>
    <recommendedName>
        <fullName evidence="2">Ig-like domain-containing protein</fullName>
    </recommendedName>
</protein>
<dbReference type="SUPFAM" id="SSF48726">
    <property type="entry name" value="Immunoglobulin"/>
    <property type="match status" value="2"/>
</dbReference>
<gene>
    <name evidence="3" type="ORF">IC230_32730</name>
</gene>
<dbReference type="Pfam" id="PF13927">
    <property type="entry name" value="Ig_3"/>
    <property type="match status" value="1"/>
</dbReference>
<dbReference type="Proteomes" id="UP000653797">
    <property type="component" value="Unassembled WGS sequence"/>
</dbReference>
<dbReference type="GO" id="GO:0005509">
    <property type="term" value="F:calcium ion binding"/>
    <property type="evidence" value="ECO:0007669"/>
    <property type="project" value="InterPro"/>
</dbReference>
<dbReference type="SMART" id="SM00710">
    <property type="entry name" value="PbH1"/>
    <property type="match status" value="9"/>
</dbReference>
<dbReference type="Gene3D" id="2.160.20.10">
    <property type="entry name" value="Single-stranded right-handed beta-helix, Pectin lyase-like"/>
    <property type="match status" value="2"/>
</dbReference>
<proteinExistence type="predicted"/>
<dbReference type="InterPro" id="IPR003599">
    <property type="entry name" value="Ig_sub"/>
</dbReference>
<dbReference type="CDD" id="cd00096">
    <property type="entry name" value="Ig"/>
    <property type="match status" value="1"/>
</dbReference>
<keyword evidence="4" id="KW-1185">Reference proteome</keyword>
<feature type="compositionally biased region" description="Gly residues" evidence="1">
    <location>
        <begin position="152"/>
        <end position="169"/>
    </location>
</feature>
<dbReference type="PANTHER" id="PTHR11319:SF35">
    <property type="entry name" value="OUTER MEMBRANE PROTEIN PMPC-RELATED"/>
    <property type="match status" value="1"/>
</dbReference>
<feature type="domain" description="Ig-like" evidence="2">
    <location>
        <begin position="1228"/>
        <end position="1311"/>
    </location>
</feature>
<dbReference type="NCBIfam" id="NF041518">
    <property type="entry name" value="choice_anch_Q"/>
    <property type="match status" value="2"/>
</dbReference>
<dbReference type="InterPro" id="IPR007110">
    <property type="entry name" value="Ig-like_dom"/>
</dbReference>
<feature type="region of interest" description="Disordered" evidence="1">
    <location>
        <begin position="135"/>
        <end position="169"/>
    </location>
</feature>
<comment type="caution">
    <text evidence="3">The sequence shown here is derived from an EMBL/GenBank/DDBJ whole genome shotgun (WGS) entry which is preliminary data.</text>
</comment>
<accession>A0A927B9J7</accession>
<reference evidence="3" key="1">
    <citation type="submission" date="2020-09" db="EMBL/GenBank/DDBJ databases">
        <authorList>
            <person name="Kim M.K."/>
        </authorList>
    </citation>
    <scope>NUCLEOTIDE SEQUENCE</scope>
    <source>
        <strain evidence="3">BT704</strain>
    </source>
</reference>
<feature type="domain" description="Ig-like" evidence="2">
    <location>
        <begin position="680"/>
        <end position="763"/>
    </location>
</feature>
<dbReference type="PANTHER" id="PTHR11319">
    <property type="entry name" value="G PROTEIN-COUPLED RECEPTOR-RELATED"/>
    <property type="match status" value="1"/>
</dbReference>
<dbReference type="Gene3D" id="2.60.40.10">
    <property type="entry name" value="Immunoglobulins"/>
    <property type="match status" value="3"/>
</dbReference>
<dbReference type="InterPro" id="IPR059226">
    <property type="entry name" value="Choice_anch_Q_dom"/>
</dbReference>
<sequence>MRPTLYSLHQALGSLLILGLLNFLSFLTQAQSVTTTTQSFSYTGQIVTWTVPTGVTSLTIEARGAEGGAIQGGTASAGKGAIAAARVSVTPGQALSILVGQSLSGRAAGGGGSFVVAPPGSTTDPTPLVIAGGGGGAGSVDYPTKHGQTTPEGGGSFRGGGGGFYGRGGGSGDGGGGGGLLGNGGGTAGGKAFVNGGAGGSSSFGNGGFGGGGAGAAGGASNGGGGGGGYSGGGGGYSYGVGGGGGSYYTGTSLSLVSGATGNSGNGLVIITYVAPTYPIRYVKATGTGDGSSWDNASGDLQTMIDASGVQQVWVASGRYSRTTGGVSFVMKNGVAIYGGFAGGETSLSQRAGVNPVAGQVSSTTLTIQGSTGSVIYNENGLTGTAILDGVVITGGNADSGGGIYNVYSSPSLTNCVFSANSASNNGGGIYNVYSSPSLTNCVFSANSASDGGGIYNTGSSPTLTNCVFSANSARADGGGMFNGRSSPSLTNCVIQDNSANQGAGIASVNNSPVLLNCLLRGNTARGDGGALYSIIESTPTLINCTLTANRAASGAALRNNYAGTQARLTNCLLWDNQEATSASITNDSEGSTTADYSLIGAGESDYTSSGPTNLTATRSPFASSTDYRLNACSIAINAGDPNSNATTTGTTDLAGNPRFYQNGRVDIGAYEYQGSPTQPLAITSQPPSASNVTTGSNISAPASVTGSVTSYQWYKDNLSSPVTGQTSATLTLTNVQPSDAGSYSLVVSGACNSVTSTAFSLSVSAPSQPIRYVKQGGSGTGDGSSWANASGDLQAMIDASGVQQVWVASGRYSRTTGGVSFVMKNGVAIYGGFAGGETSLSQRAGVNPVAGQVSSTTLTIPQGSTGSVIYNDNNGLTSTAILDGVVITGGNADSGGGMYNTGSSPTLTNCAFSSNSAGAIGSGGGMLNDNSSPTLTNCVFSGNSASYGGGMYNTGSSPTLTNCVFSVNSAGANGSGAGMYSFDSSPRLTNCVFSVNSSNGSGGGMFNAGSSSPTLTNCVFSSNSARDDGGGIFNLSSGPRLAGCVIKGNLANQGAGIANYRNSSSILLNCLLSGNTARGDGGALYSIEGSTPTLINCTLTANRAASGAALRNNNTGTQARLTNCILWDNQEATSASITNDSGGSTTADYSLVGAGESDYTSSGPTNLTATSSPFASSTDFSLNACSVAIDKGDNTANTTPTDLAGNARRVRTIDLGAYEYQGSPAQPLAITQQPASASSVQVGASVSVPVSVSGSVSGYQWYKDNLNSPVSGQTSSTLTLSNVQLSAAGSYSLVVSGVCNSLTSTAFSLSVSSPVPIIAGLAASPSAVCVGSPVTFTASVGNVTGSYTYTLTNGSNPLTGRASGNFNQAVTASGSGSQSFTLTVSANDQSTSTSTNLTVNPLPQAGLVSSGALSCAVTSVTLTASGGSSYTFANGNGVVGTPGSANTLVVSSPGTYSVTVANASGCVSTTFVTVNGTTQPPTPPNLLASATTTVDQPISVTASGCSGALDWTLLGGTGSANGNIYTLTTPGNYTLSATCAQNGCTSSATSLTLSIQSGTFRLIAPTYDCQTGALTFRTQGGDGSLIEYFAIGITPWSPTPQHTVEAELREDPKKVELLARQSGVTVSYRFDLPAYCAGLPTPPQSSTNPEPTLAQGIPAQTAYQQQSYRFDIPAGTFVDPQGEDIRYYVLGLPPGLRFNGASITGTPTQAGMNTVTVIGVDPLGQTANTSFELRVLAPVPDLTVIVYLRPSLVYGPSPISLVVDVAENNGVDSRGQITVRIPKVSGLSLNFDAGVSKVGNRYVQNGAWTFSVDNANYYELTTNRSVGGGDRLSFSLSGVLSLGATSGQLSVSAVVLGGGEVRLSNNSDADKVEYFQQ</sequence>
<dbReference type="RefSeq" id="WP_191043306.1">
    <property type="nucleotide sequence ID" value="NZ_JACXAA010000028.1"/>
</dbReference>
<dbReference type="InterPro" id="IPR011050">
    <property type="entry name" value="Pectin_lyase_fold/virulence"/>
</dbReference>
<evidence type="ECO:0000313" key="3">
    <source>
        <dbReference type="EMBL" id="MBD2757682.1"/>
    </source>
</evidence>
<dbReference type="EMBL" id="JACXAA010000028">
    <property type="protein sequence ID" value="MBD2757682.1"/>
    <property type="molecule type" value="Genomic_DNA"/>
</dbReference>
<name>A0A927B9J7_9BACT</name>
<dbReference type="SMART" id="SM00736">
    <property type="entry name" value="CADG"/>
    <property type="match status" value="1"/>
</dbReference>
<dbReference type="InterPro" id="IPR006626">
    <property type="entry name" value="PbH1"/>
</dbReference>
<organism evidence="3 4">
    <name type="scientific">Spirosoma validum</name>
    <dbReference type="NCBI Taxonomy" id="2771355"/>
    <lineage>
        <taxon>Bacteria</taxon>
        <taxon>Pseudomonadati</taxon>
        <taxon>Bacteroidota</taxon>
        <taxon>Cytophagia</taxon>
        <taxon>Cytophagales</taxon>
        <taxon>Cytophagaceae</taxon>
        <taxon>Spirosoma</taxon>
    </lineage>
</organism>
<dbReference type="PROSITE" id="PS50835">
    <property type="entry name" value="IG_LIKE"/>
    <property type="match status" value="2"/>
</dbReference>
<dbReference type="InterPro" id="IPR012334">
    <property type="entry name" value="Pectin_lyas_fold"/>
</dbReference>
<dbReference type="SMART" id="SM00409">
    <property type="entry name" value="IG"/>
    <property type="match status" value="2"/>
</dbReference>